<dbReference type="AlphaFoldDB" id="A0AA36H934"/>
<name>A0AA36H934_CYLNA</name>
<sequence length="161" mass="17212">MLQSRVLSSQAMLHAVYITLLSPALSNLLDCTHGFVGRKQDGPDVEFVSVNDTRICAAHLCIKVIVHAGTDAKGVLRQGISSRCGYTGGDRSTCSRIEGCSSIPFYDGMTGNFSFCCCYADYCNAGSLDELEGIYATNIGNSPIGFAYGLYTVLTLATLIQ</sequence>
<protein>
    <recommendedName>
        <fullName evidence="3">UPAR/Ly6 domain-containing protein</fullName>
    </recommendedName>
</protein>
<reference evidence="1" key="1">
    <citation type="submission" date="2023-07" db="EMBL/GenBank/DDBJ databases">
        <authorList>
            <consortium name="CYATHOMIX"/>
        </authorList>
    </citation>
    <scope>NUCLEOTIDE SEQUENCE</scope>
    <source>
        <strain evidence="1">N/A</strain>
    </source>
</reference>
<keyword evidence="2" id="KW-1185">Reference proteome</keyword>
<dbReference type="EMBL" id="CATQJL010000316">
    <property type="protein sequence ID" value="CAJ0606227.1"/>
    <property type="molecule type" value="Genomic_DNA"/>
</dbReference>
<evidence type="ECO:0008006" key="3">
    <source>
        <dbReference type="Google" id="ProtNLM"/>
    </source>
</evidence>
<comment type="caution">
    <text evidence="1">The sequence shown here is derived from an EMBL/GenBank/DDBJ whole genome shotgun (WGS) entry which is preliminary data.</text>
</comment>
<accession>A0AA36H934</accession>
<dbReference type="Proteomes" id="UP001176961">
    <property type="component" value="Unassembled WGS sequence"/>
</dbReference>
<evidence type="ECO:0000313" key="2">
    <source>
        <dbReference type="Proteomes" id="UP001176961"/>
    </source>
</evidence>
<gene>
    <name evidence="1" type="ORF">CYNAS_LOCUS18210</name>
</gene>
<proteinExistence type="predicted"/>
<organism evidence="1 2">
    <name type="scientific">Cylicocyclus nassatus</name>
    <name type="common">Nematode worm</name>
    <dbReference type="NCBI Taxonomy" id="53992"/>
    <lineage>
        <taxon>Eukaryota</taxon>
        <taxon>Metazoa</taxon>
        <taxon>Ecdysozoa</taxon>
        <taxon>Nematoda</taxon>
        <taxon>Chromadorea</taxon>
        <taxon>Rhabditida</taxon>
        <taxon>Rhabditina</taxon>
        <taxon>Rhabditomorpha</taxon>
        <taxon>Strongyloidea</taxon>
        <taxon>Strongylidae</taxon>
        <taxon>Cylicocyclus</taxon>
    </lineage>
</organism>
<evidence type="ECO:0000313" key="1">
    <source>
        <dbReference type="EMBL" id="CAJ0606227.1"/>
    </source>
</evidence>